<sequence length="102" mass="11895">MRHALFSTSPKRGSNIPLWGFPIQHLLKTLCKEHAGKRRRRNGLQGTEHALDKVFLIKESMPLKSRSRPRTLHTQWNHVAQKTSASPPAVHHLRKRKRRPQE</sequence>
<protein>
    <submittedName>
        <fullName evidence="2">Uncharacterized protein</fullName>
    </submittedName>
</protein>
<dbReference type="EMBL" id="MKGL01000148">
    <property type="protein sequence ID" value="RNF04952.1"/>
    <property type="molecule type" value="Genomic_DNA"/>
</dbReference>
<proteinExistence type="predicted"/>
<dbReference type="RefSeq" id="XP_029238397.1">
    <property type="nucleotide sequence ID" value="XM_029381718.1"/>
</dbReference>
<evidence type="ECO:0000313" key="3">
    <source>
        <dbReference type="Proteomes" id="UP000283634"/>
    </source>
</evidence>
<comment type="caution">
    <text evidence="2">The sequence shown here is derived from an EMBL/GenBank/DDBJ whole genome shotgun (WGS) entry which is preliminary data.</text>
</comment>
<feature type="region of interest" description="Disordered" evidence="1">
    <location>
        <begin position="78"/>
        <end position="102"/>
    </location>
</feature>
<name>A0A422NHK7_TRYRA</name>
<dbReference type="GeneID" id="40328738"/>
<keyword evidence="3" id="KW-1185">Reference proteome</keyword>
<evidence type="ECO:0000313" key="2">
    <source>
        <dbReference type="EMBL" id="RNF04952.1"/>
    </source>
</evidence>
<feature type="compositionally biased region" description="Basic residues" evidence="1">
    <location>
        <begin position="91"/>
        <end position="102"/>
    </location>
</feature>
<reference evidence="2 3" key="1">
    <citation type="journal article" date="2018" name="BMC Genomics">
        <title>Genomic comparison of Trypanosoma conorhini and Trypanosoma rangeli to Trypanosoma cruzi strains of high and low virulence.</title>
        <authorList>
            <person name="Bradwell K.R."/>
            <person name="Koparde V.N."/>
            <person name="Matveyev A.V."/>
            <person name="Serrano M.G."/>
            <person name="Alves J.M."/>
            <person name="Parikh H."/>
            <person name="Huang B."/>
            <person name="Lee V."/>
            <person name="Espinosa-Alvarez O."/>
            <person name="Ortiz P.A."/>
            <person name="Costa-Martins A.G."/>
            <person name="Teixeira M.M."/>
            <person name="Buck G.A."/>
        </authorList>
    </citation>
    <scope>NUCLEOTIDE SEQUENCE [LARGE SCALE GENOMIC DNA]</scope>
    <source>
        <strain evidence="2 3">AM80</strain>
    </source>
</reference>
<dbReference type="AlphaFoldDB" id="A0A422NHK7"/>
<accession>A0A422NHK7</accession>
<gene>
    <name evidence="2" type="ORF">TraAM80_04805</name>
</gene>
<dbReference type="Proteomes" id="UP000283634">
    <property type="component" value="Unassembled WGS sequence"/>
</dbReference>
<organism evidence="2 3">
    <name type="scientific">Trypanosoma rangeli</name>
    <dbReference type="NCBI Taxonomy" id="5698"/>
    <lineage>
        <taxon>Eukaryota</taxon>
        <taxon>Discoba</taxon>
        <taxon>Euglenozoa</taxon>
        <taxon>Kinetoplastea</taxon>
        <taxon>Metakinetoplastina</taxon>
        <taxon>Trypanosomatida</taxon>
        <taxon>Trypanosomatidae</taxon>
        <taxon>Trypanosoma</taxon>
        <taxon>Herpetosoma</taxon>
    </lineage>
</organism>
<evidence type="ECO:0000256" key="1">
    <source>
        <dbReference type="SAM" id="MobiDB-lite"/>
    </source>
</evidence>